<reference evidence="2" key="2">
    <citation type="submission" date="2020-09" db="EMBL/GenBank/DDBJ databases">
        <authorList>
            <person name="Sun Q."/>
            <person name="Sedlacek I."/>
        </authorList>
    </citation>
    <scope>NUCLEOTIDE SEQUENCE</scope>
    <source>
        <strain evidence="2">CCM 7905</strain>
    </source>
</reference>
<reference evidence="2" key="1">
    <citation type="journal article" date="2014" name="Int. J. Syst. Evol. Microbiol.">
        <title>Complete genome sequence of Corynebacterium casei LMG S-19264T (=DSM 44701T), isolated from a smear-ripened cheese.</title>
        <authorList>
            <consortium name="US DOE Joint Genome Institute (JGI-PGF)"/>
            <person name="Walter F."/>
            <person name="Albersmeier A."/>
            <person name="Kalinowski J."/>
            <person name="Ruckert C."/>
        </authorList>
    </citation>
    <scope>NUCLEOTIDE SEQUENCE</scope>
    <source>
        <strain evidence="2">CCM 7905</strain>
    </source>
</reference>
<feature type="transmembrane region" description="Helical" evidence="1">
    <location>
        <begin position="21"/>
        <end position="41"/>
    </location>
</feature>
<accession>A0A917D8X4</accession>
<feature type="transmembrane region" description="Helical" evidence="1">
    <location>
        <begin position="61"/>
        <end position="82"/>
    </location>
</feature>
<sequence>MTTRTVRLERRPPRWLIRVAWTAFAVTVPSAVWRVLMIVGLMPGTADLRAFELGDDHTVNYLWVFGLSVVQLTAAFLTVGLVRPWGTVFLGRRVPRWPVIAVATAGGLAVTWLFTVSLPAQIATGHRPDAGHVSGLPLVVMFACYAPIVLWGPLELVATYGYRRFTGRGHHPSTNAVADRYASDSASR</sequence>
<evidence type="ECO:0000313" key="2">
    <source>
        <dbReference type="EMBL" id="GGG13388.1"/>
    </source>
</evidence>
<gene>
    <name evidence="2" type="ORF">GCM10007304_29300</name>
</gene>
<proteinExistence type="predicted"/>
<dbReference type="Proteomes" id="UP000654257">
    <property type="component" value="Unassembled WGS sequence"/>
</dbReference>
<dbReference type="RefSeq" id="WP_188545596.1">
    <property type="nucleotide sequence ID" value="NZ_BMCU01000003.1"/>
</dbReference>
<name>A0A917D8X4_9NOCA</name>
<feature type="transmembrane region" description="Helical" evidence="1">
    <location>
        <begin position="94"/>
        <end position="115"/>
    </location>
</feature>
<dbReference type="EMBL" id="BMCU01000003">
    <property type="protein sequence ID" value="GGG13388.1"/>
    <property type="molecule type" value="Genomic_DNA"/>
</dbReference>
<feature type="transmembrane region" description="Helical" evidence="1">
    <location>
        <begin position="135"/>
        <end position="154"/>
    </location>
</feature>
<keyword evidence="1" id="KW-0812">Transmembrane</keyword>
<keyword evidence="1" id="KW-0472">Membrane</keyword>
<evidence type="ECO:0000313" key="3">
    <source>
        <dbReference type="Proteomes" id="UP000654257"/>
    </source>
</evidence>
<protein>
    <submittedName>
        <fullName evidence="2">Uncharacterized protein</fullName>
    </submittedName>
</protein>
<organism evidence="2 3">
    <name type="scientific">Rhodococcoides trifolii</name>
    <dbReference type="NCBI Taxonomy" id="908250"/>
    <lineage>
        <taxon>Bacteria</taxon>
        <taxon>Bacillati</taxon>
        <taxon>Actinomycetota</taxon>
        <taxon>Actinomycetes</taxon>
        <taxon>Mycobacteriales</taxon>
        <taxon>Nocardiaceae</taxon>
        <taxon>Rhodococcoides</taxon>
    </lineage>
</organism>
<evidence type="ECO:0000256" key="1">
    <source>
        <dbReference type="SAM" id="Phobius"/>
    </source>
</evidence>
<keyword evidence="3" id="KW-1185">Reference proteome</keyword>
<dbReference type="AlphaFoldDB" id="A0A917D8X4"/>
<keyword evidence="1" id="KW-1133">Transmembrane helix</keyword>
<comment type="caution">
    <text evidence="2">The sequence shown here is derived from an EMBL/GenBank/DDBJ whole genome shotgun (WGS) entry which is preliminary data.</text>
</comment>